<name>A0AAV7H4F5_DENCH</name>
<dbReference type="EMBL" id="JAGFBR010000008">
    <property type="protein sequence ID" value="KAH0462939.1"/>
    <property type="molecule type" value="Genomic_DNA"/>
</dbReference>
<reference evidence="1 2" key="1">
    <citation type="journal article" date="2021" name="Hortic Res">
        <title>Chromosome-scale assembly of the Dendrobium chrysotoxum genome enhances the understanding of orchid evolution.</title>
        <authorList>
            <person name="Zhang Y."/>
            <person name="Zhang G.Q."/>
            <person name="Zhang D."/>
            <person name="Liu X.D."/>
            <person name="Xu X.Y."/>
            <person name="Sun W.H."/>
            <person name="Yu X."/>
            <person name="Zhu X."/>
            <person name="Wang Z.W."/>
            <person name="Zhao X."/>
            <person name="Zhong W.Y."/>
            <person name="Chen H."/>
            <person name="Yin W.L."/>
            <person name="Huang T."/>
            <person name="Niu S.C."/>
            <person name="Liu Z.J."/>
        </authorList>
    </citation>
    <scope>NUCLEOTIDE SEQUENCE [LARGE SCALE GENOMIC DNA]</scope>
    <source>
        <strain evidence="1">Lindl</strain>
    </source>
</reference>
<organism evidence="1 2">
    <name type="scientific">Dendrobium chrysotoxum</name>
    <name type="common">Orchid</name>
    <dbReference type="NCBI Taxonomy" id="161865"/>
    <lineage>
        <taxon>Eukaryota</taxon>
        <taxon>Viridiplantae</taxon>
        <taxon>Streptophyta</taxon>
        <taxon>Embryophyta</taxon>
        <taxon>Tracheophyta</taxon>
        <taxon>Spermatophyta</taxon>
        <taxon>Magnoliopsida</taxon>
        <taxon>Liliopsida</taxon>
        <taxon>Asparagales</taxon>
        <taxon>Orchidaceae</taxon>
        <taxon>Epidendroideae</taxon>
        <taxon>Malaxideae</taxon>
        <taxon>Dendrobiinae</taxon>
        <taxon>Dendrobium</taxon>
    </lineage>
</organism>
<proteinExistence type="predicted"/>
<dbReference type="AlphaFoldDB" id="A0AAV7H4F5"/>
<sequence>MAINLSRFEICFYRLNEFFLFFVCKKNSKMIEILKVLFYISLKEVVDTIIRVFRQYLFEQLYTLRKEYRGNILILLGDITPLYFYSFMILMKMSLLIFSFMSG</sequence>
<evidence type="ECO:0000313" key="2">
    <source>
        <dbReference type="Proteomes" id="UP000775213"/>
    </source>
</evidence>
<protein>
    <submittedName>
        <fullName evidence="1">Uncharacterized protein</fullName>
    </submittedName>
</protein>
<gene>
    <name evidence="1" type="ORF">IEQ34_007521</name>
</gene>
<keyword evidence="2" id="KW-1185">Reference proteome</keyword>
<comment type="caution">
    <text evidence="1">The sequence shown here is derived from an EMBL/GenBank/DDBJ whole genome shotgun (WGS) entry which is preliminary data.</text>
</comment>
<dbReference type="Proteomes" id="UP000775213">
    <property type="component" value="Unassembled WGS sequence"/>
</dbReference>
<evidence type="ECO:0000313" key="1">
    <source>
        <dbReference type="EMBL" id="KAH0462939.1"/>
    </source>
</evidence>
<accession>A0AAV7H4F5</accession>